<name>A0ABP0CG32_9PEZI</name>
<keyword evidence="3" id="KW-1185">Reference proteome</keyword>
<dbReference type="EMBL" id="CAWUHB010000054">
    <property type="protein sequence ID" value="CAK7230597.1"/>
    <property type="molecule type" value="Genomic_DNA"/>
</dbReference>
<comment type="similarity">
    <text evidence="1">Belongs to the Cyclase 1 superfamily.</text>
</comment>
<proteinExistence type="inferred from homology"/>
<evidence type="ECO:0000313" key="3">
    <source>
        <dbReference type="Proteomes" id="UP001642405"/>
    </source>
</evidence>
<evidence type="ECO:0000313" key="2">
    <source>
        <dbReference type="EMBL" id="CAK7230597.1"/>
    </source>
</evidence>
<dbReference type="PANTHER" id="PTHR34861">
    <property type="match status" value="1"/>
</dbReference>
<reference evidence="2 3" key="1">
    <citation type="submission" date="2024-01" db="EMBL/GenBank/DDBJ databases">
        <authorList>
            <person name="Allen C."/>
            <person name="Tagirdzhanova G."/>
        </authorList>
    </citation>
    <scope>NUCLEOTIDE SEQUENCE [LARGE SCALE GENOMIC DNA]</scope>
</reference>
<dbReference type="PANTHER" id="PTHR34861:SF10">
    <property type="entry name" value="CYCLASE"/>
    <property type="match status" value="1"/>
</dbReference>
<evidence type="ECO:0000256" key="1">
    <source>
        <dbReference type="ARBA" id="ARBA00007865"/>
    </source>
</evidence>
<sequence length="355" mass="38286">MPLNIPSFDDLPPVPGMPKGCAWGVFEKAMAQAGLADPQDDGKDVFGTLNLLTPDMVTAAAREVREGVSVSLNWAQAAMKRPTVDRCPLKHNVVAFTPEKHVFVGLDDEVAFNTQISSQWDSLVHYPHQATGKGYNDASTLIADAEAAGSGRTAGRLPTLEHWHRRGGLVGRGVLIDYKRYAARHGIAYSPFSGHAITVADIEAAARDQNSLELRPADILIVRCGFTEGLDELDADGQAAVLQARRCCGIEGSEASARWFWDRHFSAAAGDSVSFEVAPPQVADGQGGMRDGGISEYVLHPYLLSFFGMPIGELWDLKALAEQCEKSNRWSFFLTSMPLNVSGSVGSPSNVLAVF</sequence>
<dbReference type="InterPro" id="IPR037175">
    <property type="entry name" value="KFase_sf"/>
</dbReference>
<dbReference type="Proteomes" id="UP001642405">
    <property type="component" value="Unassembled WGS sequence"/>
</dbReference>
<dbReference type="Pfam" id="PF04199">
    <property type="entry name" value="Cyclase"/>
    <property type="match status" value="1"/>
</dbReference>
<organism evidence="2 3">
    <name type="scientific">Sporothrix curviconia</name>
    <dbReference type="NCBI Taxonomy" id="1260050"/>
    <lineage>
        <taxon>Eukaryota</taxon>
        <taxon>Fungi</taxon>
        <taxon>Dikarya</taxon>
        <taxon>Ascomycota</taxon>
        <taxon>Pezizomycotina</taxon>
        <taxon>Sordariomycetes</taxon>
        <taxon>Sordariomycetidae</taxon>
        <taxon>Ophiostomatales</taxon>
        <taxon>Ophiostomataceae</taxon>
        <taxon>Sporothrix</taxon>
    </lineage>
</organism>
<dbReference type="InterPro" id="IPR007325">
    <property type="entry name" value="KFase/CYL"/>
</dbReference>
<evidence type="ECO:0008006" key="4">
    <source>
        <dbReference type="Google" id="ProtNLM"/>
    </source>
</evidence>
<protein>
    <recommendedName>
        <fullName evidence="4">Cyclase</fullName>
    </recommendedName>
</protein>
<gene>
    <name evidence="2" type="ORF">SCUCBS95973_007629</name>
</gene>
<dbReference type="Gene3D" id="3.50.30.50">
    <property type="entry name" value="Putative cyclase"/>
    <property type="match status" value="1"/>
</dbReference>
<dbReference type="SUPFAM" id="SSF102198">
    <property type="entry name" value="Putative cyclase"/>
    <property type="match status" value="1"/>
</dbReference>
<accession>A0ABP0CG32</accession>
<comment type="caution">
    <text evidence="2">The sequence shown here is derived from an EMBL/GenBank/DDBJ whole genome shotgun (WGS) entry which is preliminary data.</text>
</comment>